<feature type="transmembrane region" description="Helical" evidence="1">
    <location>
        <begin position="50"/>
        <end position="73"/>
    </location>
</feature>
<feature type="domain" description="Acyltransferase 3" evidence="2">
    <location>
        <begin position="42"/>
        <end position="391"/>
    </location>
</feature>
<dbReference type="EMBL" id="MU004241">
    <property type="protein sequence ID" value="KAF2665185.1"/>
    <property type="molecule type" value="Genomic_DNA"/>
</dbReference>
<accession>A0A6A6TYN0</accession>
<organism evidence="3 4">
    <name type="scientific">Microthyrium microscopicum</name>
    <dbReference type="NCBI Taxonomy" id="703497"/>
    <lineage>
        <taxon>Eukaryota</taxon>
        <taxon>Fungi</taxon>
        <taxon>Dikarya</taxon>
        <taxon>Ascomycota</taxon>
        <taxon>Pezizomycotina</taxon>
        <taxon>Dothideomycetes</taxon>
        <taxon>Dothideomycetes incertae sedis</taxon>
        <taxon>Microthyriales</taxon>
        <taxon>Microthyriaceae</taxon>
        <taxon>Microthyrium</taxon>
    </lineage>
</organism>
<evidence type="ECO:0000256" key="1">
    <source>
        <dbReference type="SAM" id="Phobius"/>
    </source>
</evidence>
<protein>
    <recommendedName>
        <fullName evidence="2">Acyltransferase 3 domain-containing protein</fullName>
    </recommendedName>
</protein>
<dbReference type="OrthoDB" id="5405781at2759"/>
<evidence type="ECO:0000259" key="2">
    <source>
        <dbReference type="Pfam" id="PF01757"/>
    </source>
</evidence>
<keyword evidence="1" id="KW-0472">Membrane</keyword>
<dbReference type="PANTHER" id="PTHR23028:SF128">
    <property type="entry name" value="ACYLTRANSFERASE 3 DOMAIN-CONTAINING PROTEIN"/>
    <property type="match status" value="1"/>
</dbReference>
<dbReference type="GO" id="GO:0016747">
    <property type="term" value="F:acyltransferase activity, transferring groups other than amino-acyl groups"/>
    <property type="evidence" value="ECO:0007669"/>
    <property type="project" value="InterPro"/>
</dbReference>
<reference evidence="3" key="1">
    <citation type="journal article" date="2020" name="Stud. Mycol.">
        <title>101 Dothideomycetes genomes: a test case for predicting lifestyles and emergence of pathogens.</title>
        <authorList>
            <person name="Haridas S."/>
            <person name="Albert R."/>
            <person name="Binder M."/>
            <person name="Bloem J."/>
            <person name="Labutti K."/>
            <person name="Salamov A."/>
            <person name="Andreopoulos B."/>
            <person name="Baker S."/>
            <person name="Barry K."/>
            <person name="Bills G."/>
            <person name="Bluhm B."/>
            <person name="Cannon C."/>
            <person name="Castanera R."/>
            <person name="Culley D."/>
            <person name="Daum C."/>
            <person name="Ezra D."/>
            <person name="Gonzalez J."/>
            <person name="Henrissat B."/>
            <person name="Kuo A."/>
            <person name="Liang C."/>
            <person name="Lipzen A."/>
            <person name="Lutzoni F."/>
            <person name="Magnuson J."/>
            <person name="Mondo S."/>
            <person name="Nolan M."/>
            <person name="Ohm R."/>
            <person name="Pangilinan J."/>
            <person name="Park H.-J."/>
            <person name="Ramirez L."/>
            <person name="Alfaro M."/>
            <person name="Sun H."/>
            <person name="Tritt A."/>
            <person name="Yoshinaga Y."/>
            <person name="Zwiers L.-H."/>
            <person name="Turgeon B."/>
            <person name="Goodwin S."/>
            <person name="Spatafora J."/>
            <person name="Crous P."/>
            <person name="Grigoriev I."/>
        </authorList>
    </citation>
    <scope>NUCLEOTIDE SEQUENCE</scope>
    <source>
        <strain evidence="3">CBS 115976</strain>
    </source>
</reference>
<keyword evidence="1" id="KW-0812">Transmembrane</keyword>
<evidence type="ECO:0000313" key="3">
    <source>
        <dbReference type="EMBL" id="KAF2665185.1"/>
    </source>
</evidence>
<keyword evidence="1" id="KW-1133">Transmembrane helix</keyword>
<dbReference type="InterPro" id="IPR002656">
    <property type="entry name" value="Acyl_transf_3_dom"/>
</dbReference>
<feature type="transmembrane region" description="Helical" evidence="1">
    <location>
        <begin position="93"/>
        <end position="118"/>
    </location>
</feature>
<dbReference type="Proteomes" id="UP000799302">
    <property type="component" value="Unassembled WGS sequence"/>
</dbReference>
<feature type="transmembrane region" description="Helical" evidence="1">
    <location>
        <begin position="338"/>
        <end position="359"/>
    </location>
</feature>
<evidence type="ECO:0000313" key="4">
    <source>
        <dbReference type="Proteomes" id="UP000799302"/>
    </source>
</evidence>
<dbReference type="InterPro" id="IPR050879">
    <property type="entry name" value="Acyltransferase_3"/>
</dbReference>
<feature type="transmembrane region" description="Helical" evidence="1">
    <location>
        <begin position="210"/>
        <end position="228"/>
    </location>
</feature>
<dbReference type="PANTHER" id="PTHR23028">
    <property type="entry name" value="ACETYLTRANSFERASE"/>
    <property type="match status" value="1"/>
</dbReference>
<proteinExistence type="predicted"/>
<keyword evidence="4" id="KW-1185">Reference proteome</keyword>
<dbReference type="Pfam" id="PF01757">
    <property type="entry name" value="Acyl_transf_3"/>
    <property type="match status" value="1"/>
</dbReference>
<feature type="transmembrane region" description="Helical" evidence="1">
    <location>
        <begin position="286"/>
        <end position="305"/>
    </location>
</feature>
<name>A0A6A6TYN0_9PEZI</name>
<sequence length="490" mass="54452">MFRISRLLRISSSPLPYSYTKLTSFTESFSSNEKDIQQGDTRWIDGVRGIAAIMVVVSHLVISLHDSIIFPATPEAMRTNWVHWPFLHAPFEGFPWLATFFILSGWVNAIKPIALANAREPDKLLTSVSTSALRRSLRLMLPPTITTFGSWVLAQMGAYGMAHARGNDWMRSTSPSASATWGLAVRELGWSVYTNWTTGTNYYDGNQWCMLSFLRGSMTLYLVVMATARATPGMRRLILGALWLWSWRAHDEFVAIPTYSGILFAELSSVPGVYAFASSHTVVQNVVSLALFVAGWFMISVPNIHMDWATWYSFVFQDGGFKDTIYPGGGTVFHLTNYLGLFLLFAGILFSTSLQRFFVKPVFLWLGKLSLPIYLIHGPVLRTLGCWLLFGFTAPSSFTNAIGADGAVQKIPTAYPPLTVTREVFAVFTFFATVLFLASQWNDRVEPWCALVTKTVEDIVTGKRQLASITLGAMSREENGTANGNVASLA</sequence>
<gene>
    <name evidence="3" type="ORF">BT63DRAFT_483060</name>
</gene>
<dbReference type="AlphaFoldDB" id="A0A6A6TYN0"/>